<dbReference type="CDD" id="cd03398">
    <property type="entry name" value="PAP2_haloperoxidase"/>
    <property type="match status" value="1"/>
</dbReference>
<dbReference type="InterPro" id="IPR052559">
    <property type="entry name" value="V-haloperoxidase"/>
</dbReference>
<dbReference type="InterPro" id="IPR000326">
    <property type="entry name" value="PAP2/HPO"/>
</dbReference>
<dbReference type="Pfam" id="PF01569">
    <property type="entry name" value="PAP2"/>
    <property type="match status" value="1"/>
</dbReference>
<evidence type="ECO:0000259" key="1">
    <source>
        <dbReference type="Pfam" id="PF01569"/>
    </source>
</evidence>
<reference evidence="2 3" key="1">
    <citation type="submission" date="2020-08" db="EMBL/GenBank/DDBJ databases">
        <title>Winogradskyella ouciana sp. nov., isolated from the hadal seawater of the Mariana Trench.</title>
        <authorList>
            <person name="He X."/>
        </authorList>
    </citation>
    <scope>NUCLEOTIDE SEQUENCE [LARGE SCALE GENOMIC DNA]</scope>
    <source>
        <strain evidence="2 3">KCTC 22026</strain>
    </source>
</reference>
<protein>
    <submittedName>
        <fullName evidence="2">Vanadium-dependent haloperoxidase</fullName>
    </submittedName>
</protein>
<evidence type="ECO:0000313" key="2">
    <source>
        <dbReference type="EMBL" id="MBC3847026.1"/>
    </source>
</evidence>
<gene>
    <name evidence="2" type="ORF">H6H04_11590</name>
</gene>
<dbReference type="PANTHER" id="PTHR34599:SF2">
    <property type="entry name" value="TRAF-TYPE DOMAIN-CONTAINING PROTEIN"/>
    <property type="match status" value="1"/>
</dbReference>
<accession>A0ABR6Y2Q5</accession>
<proteinExistence type="predicted"/>
<organism evidence="2 3">
    <name type="scientific">Winogradskyella echinorum</name>
    <dbReference type="NCBI Taxonomy" id="538189"/>
    <lineage>
        <taxon>Bacteria</taxon>
        <taxon>Pseudomonadati</taxon>
        <taxon>Bacteroidota</taxon>
        <taxon>Flavobacteriia</taxon>
        <taxon>Flavobacteriales</taxon>
        <taxon>Flavobacteriaceae</taxon>
        <taxon>Winogradskyella</taxon>
    </lineage>
</organism>
<name>A0ABR6Y2Q5_9FLAO</name>
<dbReference type="EMBL" id="JACOME010000002">
    <property type="protein sequence ID" value="MBC3847026.1"/>
    <property type="molecule type" value="Genomic_DNA"/>
</dbReference>
<evidence type="ECO:0000313" key="3">
    <source>
        <dbReference type="Proteomes" id="UP000607435"/>
    </source>
</evidence>
<dbReference type="Proteomes" id="UP000607435">
    <property type="component" value="Unassembled WGS sequence"/>
</dbReference>
<dbReference type="InterPro" id="IPR036938">
    <property type="entry name" value="PAP2/HPO_sf"/>
</dbReference>
<dbReference type="PANTHER" id="PTHR34599">
    <property type="entry name" value="PEROXIDASE-RELATED"/>
    <property type="match status" value="1"/>
</dbReference>
<dbReference type="RefSeq" id="WP_186846198.1">
    <property type="nucleotide sequence ID" value="NZ_JACOME010000002.1"/>
</dbReference>
<feature type="domain" description="Phosphatidic acid phosphatase type 2/haloperoxidase" evidence="1">
    <location>
        <begin position="311"/>
        <end position="436"/>
    </location>
</feature>
<dbReference type="Gene3D" id="1.10.606.20">
    <property type="match status" value="1"/>
</dbReference>
<keyword evidence="3" id="KW-1185">Reference proteome</keyword>
<comment type="caution">
    <text evidence="2">The sequence shown here is derived from an EMBL/GenBank/DDBJ whole genome shotgun (WGS) entry which is preliminary data.</text>
</comment>
<sequence length="443" mass="50062">MKHTSSILSVIIFLICFSCKKEELPINITTEDYHNSVDKLTEVMIHDIFSPPVASRIYAYPNIAAYETLNQNNASYKSLGNQLNGLTKLKSEKADASTNLKLASLIAYIDVAKELVFSKERITAYRDSLYSNWKTLNHEDFNKAKDFGLEISEQIIAWMNADNYAETRTMPDYNIYTDDPSRWEPTPPAYMKGIEPSWNKLRPFVLDSAAQFKPITHPKFSLEKGTAFHNELMEVFNINNAIRAKGDDSEEIAMARFWDCNPFVSVNKGHFMFAKKKITPGAHWIGICKIACKQTNSDFEKTVYAYTKTSLAVADAFISCWDEKYRSNLIRPETLINKYIDLEWAPILQTPPFPEYTSGHSVVSGASSEVLTEIFGDNFAFDDTTELPFGLPMRSFKSFRLAAKEAALSRLYGGIHYRAAIEVGLDQGIALGTLVNAKISFLK</sequence>
<dbReference type="SUPFAM" id="SSF48317">
    <property type="entry name" value="Acid phosphatase/Vanadium-dependent haloperoxidase"/>
    <property type="match status" value="1"/>
</dbReference>